<dbReference type="EMBL" id="CADCXU010032260">
    <property type="protein sequence ID" value="CAB0018077.1"/>
    <property type="molecule type" value="Genomic_DNA"/>
</dbReference>
<protein>
    <submittedName>
        <fullName evidence="2">Uncharacterized protein</fullName>
    </submittedName>
</protein>
<feature type="compositionally biased region" description="Polar residues" evidence="1">
    <location>
        <begin position="108"/>
        <end position="122"/>
    </location>
</feature>
<accession>A0A6H5HT02</accession>
<evidence type="ECO:0000256" key="1">
    <source>
        <dbReference type="SAM" id="MobiDB-lite"/>
    </source>
</evidence>
<organism evidence="2 3">
    <name type="scientific">Nesidiocoris tenuis</name>
    <dbReference type="NCBI Taxonomy" id="355587"/>
    <lineage>
        <taxon>Eukaryota</taxon>
        <taxon>Metazoa</taxon>
        <taxon>Ecdysozoa</taxon>
        <taxon>Arthropoda</taxon>
        <taxon>Hexapoda</taxon>
        <taxon>Insecta</taxon>
        <taxon>Pterygota</taxon>
        <taxon>Neoptera</taxon>
        <taxon>Paraneoptera</taxon>
        <taxon>Hemiptera</taxon>
        <taxon>Heteroptera</taxon>
        <taxon>Panheteroptera</taxon>
        <taxon>Cimicomorpha</taxon>
        <taxon>Miridae</taxon>
        <taxon>Dicyphina</taxon>
        <taxon>Nesidiocoris</taxon>
    </lineage>
</organism>
<dbReference type="Proteomes" id="UP000479000">
    <property type="component" value="Unassembled WGS sequence"/>
</dbReference>
<evidence type="ECO:0000313" key="3">
    <source>
        <dbReference type="Proteomes" id="UP000479000"/>
    </source>
</evidence>
<dbReference type="AlphaFoldDB" id="A0A6H5HT02"/>
<reference evidence="2 3" key="1">
    <citation type="submission" date="2020-02" db="EMBL/GenBank/DDBJ databases">
        <authorList>
            <person name="Ferguson B K."/>
        </authorList>
    </citation>
    <scope>NUCLEOTIDE SEQUENCE [LARGE SCALE GENOMIC DNA]</scope>
</reference>
<proteinExistence type="predicted"/>
<keyword evidence="3" id="KW-1185">Reference proteome</keyword>
<gene>
    <name evidence="2" type="ORF">NTEN_LOCUS21986</name>
</gene>
<name>A0A6H5HT02_9HEMI</name>
<evidence type="ECO:0000313" key="2">
    <source>
        <dbReference type="EMBL" id="CAB0018077.1"/>
    </source>
</evidence>
<feature type="region of interest" description="Disordered" evidence="1">
    <location>
        <begin position="96"/>
        <end position="123"/>
    </location>
</feature>
<sequence length="157" mass="18077">MTIPQTFRHLTHTEIRHLTPAHHIFLKLVHQHAASKQTTSFSRAHRWRTNNPDAFTFHNRYDSVDYEMILRLAQDLGSEGPIVKLSRSPGPAVLLSQQSRADDCETRPCSSGRTPQPQSNRQRWGFQGTKRLLLLSIMRVIAGFDLKTPPVFYSFRI</sequence>